<keyword evidence="14" id="KW-0573">Peptidoglycan synthesis</keyword>
<dbReference type="Proteomes" id="UP000034785">
    <property type="component" value="Unassembled WGS sequence"/>
</dbReference>
<feature type="transmembrane region" description="Helical" evidence="14">
    <location>
        <begin position="71"/>
        <end position="90"/>
    </location>
</feature>
<evidence type="ECO:0000256" key="2">
    <source>
        <dbReference type="ARBA" id="ARBA00010621"/>
    </source>
</evidence>
<evidence type="ECO:0000256" key="5">
    <source>
        <dbReference type="ARBA" id="ARBA00022475"/>
    </source>
</evidence>
<comment type="subcellular location">
    <subcellularLocation>
        <location evidence="1 14">Cell membrane</location>
        <topology evidence="1 14">Multi-pass membrane protein</topology>
    </subcellularLocation>
</comment>
<evidence type="ECO:0000256" key="9">
    <source>
        <dbReference type="ARBA" id="ARBA00023136"/>
    </source>
</evidence>
<evidence type="ECO:0000313" key="15">
    <source>
        <dbReference type="EMBL" id="KKS70979.1"/>
    </source>
</evidence>
<evidence type="ECO:0000256" key="7">
    <source>
        <dbReference type="ARBA" id="ARBA00022801"/>
    </source>
</evidence>
<dbReference type="AlphaFoldDB" id="A0A0G1BCQ8"/>
<feature type="transmembrane region" description="Helical" evidence="14">
    <location>
        <begin position="208"/>
        <end position="229"/>
    </location>
</feature>
<dbReference type="HAMAP" id="MF_01006">
    <property type="entry name" value="Undec_diphosphatase"/>
    <property type="match status" value="1"/>
</dbReference>
<evidence type="ECO:0000256" key="14">
    <source>
        <dbReference type="HAMAP-Rule" id="MF_01006"/>
    </source>
</evidence>
<dbReference type="GO" id="GO:0008360">
    <property type="term" value="P:regulation of cell shape"/>
    <property type="evidence" value="ECO:0007669"/>
    <property type="project" value="UniProtKB-KW"/>
</dbReference>
<proteinExistence type="inferred from homology"/>
<keyword evidence="10 14" id="KW-0046">Antibiotic resistance</keyword>
<dbReference type="GO" id="GO:0050380">
    <property type="term" value="F:undecaprenyl-diphosphatase activity"/>
    <property type="evidence" value="ECO:0007669"/>
    <property type="project" value="UniProtKB-UniRule"/>
</dbReference>
<dbReference type="GO" id="GO:0046677">
    <property type="term" value="P:response to antibiotic"/>
    <property type="evidence" value="ECO:0007669"/>
    <property type="project" value="UniProtKB-UniRule"/>
</dbReference>
<accession>A0A0G1BCQ8</accession>
<feature type="transmembrane region" description="Helical" evidence="14">
    <location>
        <begin position="40"/>
        <end position="62"/>
    </location>
</feature>
<keyword evidence="5 14" id="KW-1003">Cell membrane</keyword>
<evidence type="ECO:0000256" key="13">
    <source>
        <dbReference type="ARBA" id="ARBA00047594"/>
    </source>
</evidence>
<keyword evidence="8 14" id="KW-1133">Transmembrane helix</keyword>
<organism evidence="15 16">
    <name type="scientific">Candidatus Daviesbacteria bacterium GW2011_GWA2_42_7</name>
    <dbReference type="NCBI Taxonomy" id="1618425"/>
    <lineage>
        <taxon>Bacteria</taxon>
        <taxon>Candidatus Daviesiibacteriota</taxon>
    </lineage>
</organism>
<comment type="caution">
    <text evidence="15">The sequence shown here is derived from an EMBL/GenBank/DDBJ whole genome shotgun (WGS) entry which is preliminary data.</text>
</comment>
<feature type="transmembrane region" description="Helical" evidence="14">
    <location>
        <begin position="235"/>
        <end position="256"/>
    </location>
</feature>
<dbReference type="PATRIC" id="fig|1618425.3.peg.206"/>
<dbReference type="GO" id="GO:0009252">
    <property type="term" value="P:peptidoglycan biosynthetic process"/>
    <property type="evidence" value="ECO:0007669"/>
    <property type="project" value="UniProtKB-KW"/>
</dbReference>
<dbReference type="InterPro" id="IPR003824">
    <property type="entry name" value="UppP"/>
</dbReference>
<dbReference type="GO" id="GO:0071555">
    <property type="term" value="P:cell wall organization"/>
    <property type="evidence" value="ECO:0007669"/>
    <property type="project" value="UniProtKB-KW"/>
</dbReference>
<evidence type="ECO:0000313" key="16">
    <source>
        <dbReference type="Proteomes" id="UP000034785"/>
    </source>
</evidence>
<keyword evidence="14" id="KW-0961">Cell wall biogenesis/degradation</keyword>
<keyword evidence="7 14" id="KW-0378">Hydrolase</keyword>
<dbReference type="Pfam" id="PF02673">
    <property type="entry name" value="BacA"/>
    <property type="match status" value="1"/>
</dbReference>
<keyword evidence="6 14" id="KW-0812">Transmembrane</keyword>
<evidence type="ECO:0000256" key="12">
    <source>
        <dbReference type="ARBA" id="ARBA00032932"/>
    </source>
</evidence>
<evidence type="ECO:0000256" key="10">
    <source>
        <dbReference type="ARBA" id="ARBA00023251"/>
    </source>
</evidence>
<keyword evidence="14" id="KW-0133">Cell shape</keyword>
<dbReference type="PANTHER" id="PTHR30622:SF3">
    <property type="entry name" value="UNDECAPRENYL-DIPHOSPHATASE"/>
    <property type="match status" value="1"/>
</dbReference>
<comment type="miscellaneous">
    <text evidence="14">Bacitracin is thought to be involved in the inhibition of peptidoglycan synthesis by sequestering undecaprenyl diphosphate, thereby reducing the pool of lipid carrier available.</text>
</comment>
<protein>
    <recommendedName>
        <fullName evidence="4 14">Undecaprenyl-diphosphatase</fullName>
        <ecNumber evidence="3 14">3.6.1.27</ecNumber>
    </recommendedName>
    <alternativeName>
        <fullName evidence="12 14">Bacitracin resistance protein</fullName>
    </alternativeName>
    <alternativeName>
        <fullName evidence="11 14">Undecaprenyl pyrophosphate phosphatase</fullName>
    </alternativeName>
</protein>
<evidence type="ECO:0000256" key="8">
    <source>
        <dbReference type="ARBA" id="ARBA00022989"/>
    </source>
</evidence>
<feature type="transmembrane region" description="Helical" evidence="14">
    <location>
        <begin position="141"/>
        <end position="166"/>
    </location>
</feature>
<keyword evidence="9 14" id="KW-0472">Membrane</keyword>
<comment type="catalytic activity">
    <reaction evidence="13 14">
        <text>di-trans,octa-cis-undecaprenyl diphosphate + H2O = di-trans,octa-cis-undecaprenyl phosphate + phosphate + H(+)</text>
        <dbReference type="Rhea" id="RHEA:28094"/>
        <dbReference type="ChEBI" id="CHEBI:15377"/>
        <dbReference type="ChEBI" id="CHEBI:15378"/>
        <dbReference type="ChEBI" id="CHEBI:43474"/>
        <dbReference type="ChEBI" id="CHEBI:58405"/>
        <dbReference type="ChEBI" id="CHEBI:60392"/>
        <dbReference type="EC" id="3.6.1.27"/>
    </reaction>
</comment>
<dbReference type="GO" id="GO:0005886">
    <property type="term" value="C:plasma membrane"/>
    <property type="evidence" value="ECO:0007669"/>
    <property type="project" value="UniProtKB-SubCell"/>
</dbReference>
<dbReference type="EC" id="3.6.1.27" evidence="3 14"/>
<gene>
    <name evidence="14" type="primary">uppP</name>
    <name evidence="15" type="ORF">UV41_C0008G0011</name>
</gene>
<evidence type="ECO:0000256" key="3">
    <source>
        <dbReference type="ARBA" id="ARBA00012374"/>
    </source>
</evidence>
<reference evidence="15 16" key="1">
    <citation type="journal article" date="2015" name="Nature">
        <title>rRNA introns, odd ribosomes, and small enigmatic genomes across a large radiation of phyla.</title>
        <authorList>
            <person name="Brown C.T."/>
            <person name="Hug L.A."/>
            <person name="Thomas B.C."/>
            <person name="Sharon I."/>
            <person name="Castelle C.J."/>
            <person name="Singh A."/>
            <person name="Wilkins M.J."/>
            <person name="Williams K.H."/>
            <person name="Banfield J.F."/>
        </authorList>
    </citation>
    <scope>NUCLEOTIDE SEQUENCE [LARGE SCALE GENOMIC DNA]</scope>
</reference>
<feature type="transmembrane region" description="Helical" evidence="14">
    <location>
        <begin position="96"/>
        <end position="121"/>
    </location>
</feature>
<comment type="function">
    <text evidence="14">Catalyzes the dephosphorylation of undecaprenyl diphosphate (UPP). Confers resistance to bacitracin.</text>
</comment>
<dbReference type="NCBIfam" id="TIGR00753">
    <property type="entry name" value="undec_PP_bacA"/>
    <property type="match status" value="1"/>
</dbReference>
<name>A0A0G1BCQ8_9BACT</name>
<feature type="transmembrane region" description="Helical" evidence="14">
    <location>
        <begin position="178"/>
        <end position="196"/>
    </location>
</feature>
<dbReference type="EMBL" id="LCEJ01000008">
    <property type="protein sequence ID" value="KKS70979.1"/>
    <property type="molecule type" value="Genomic_DNA"/>
</dbReference>
<evidence type="ECO:0000256" key="4">
    <source>
        <dbReference type="ARBA" id="ARBA00021581"/>
    </source>
</evidence>
<evidence type="ECO:0000256" key="6">
    <source>
        <dbReference type="ARBA" id="ARBA00022692"/>
    </source>
</evidence>
<dbReference type="PANTHER" id="PTHR30622">
    <property type="entry name" value="UNDECAPRENYL-DIPHOSPHATASE"/>
    <property type="match status" value="1"/>
</dbReference>
<comment type="similarity">
    <text evidence="2 14">Belongs to the UppP family.</text>
</comment>
<evidence type="ECO:0000256" key="11">
    <source>
        <dbReference type="ARBA" id="ARBA00032707"/>
    </source>
</evidence>
<sequence length="257" mass="27871">MDFLQALILSIVEGLSEFLPISSTGHLVLASELLGISQTEFVKSFEIIIQLGAILAIVALYAKTLLTNKTVWLRILAAFLPTAIVGFTLYRVIKNFLVGNTTITLAALFLGGIALIILELVHTEKDSHAGKIEDLTLKQSFLIGLIQSLSIIPGVSRSAATIIGGLFVGAKRKTAVEFSFLLAVPTMAAATGLDLLKSGFAFSQNEYSMILVGFAGSFIVAIFAVKFLLKFVQTHTFIPFGIYRIILALLFWAFIVR</sequence>
<evidence type="ECO:0000256" key="1">
    <source>
        <dbReference type="ARBA" id="ARBA00004651"/>
    </source>
</evidence>